<proteinExistence type="predicted"/>
<comment type="caution">
    <text evidence="2">The sequence shown here is derived from an EMBL/GenBank/DDBJ whole genome shotgun (WGS) entry which is preliminary data.</text>
</comment>
<gene>
    <name evidence="2" type="ORF">DYB32_004254</name>
</gene>
<evidence type="ECO:0008006" key="4">
    <source>
        <dbReference type="Google" id="ProtNLM"/>
    </source>
</evidence>
<evidence type="ECO:0000256" key="1">
    <source>
        <dbReference type="SAM" id="MobiDB-lite"/>
    </source>
</evidence>
<dbReference type="VEuPathDB" id="FungiDB:H310_11576"/>
<accession>A0A418AY44</accession>
<name>A0A418AY44_9STRA</name>
<organism evidence="2 3">
    <name type="scientific">Aphanomyces invadans</name>
    <dbReference type="NCBI Taxonomy" id="157072"/>
    <lineage>
        <taxon>Eukaryota</taxon>
        <taxon>Sar</taxon>
        <taxon>Stramenopiles</taxon>
        <taxon>Oomycota</taxon>
        <taxon>Saprolegniomycetes</taxon>
        <taxon>Saprolegniales</taxon>
        <taxon>Verrucalvaceae</taxon>
        <taxon>Aphanomyces</taxon>
    </lineage>
</organism>
<dbReference type="AlphaFoldDB" id="A0A418AY44"/>
<keyword evidence="3" id="KW-1185">Reference proteome</keyword>
<feature type="compositionally biased region" description="Acidic residues" evidence="1">
    <location>
        <begin position="145"/>
        <end position="164"/>
    </location>
</feature>
<sequence length="311" mass="34579">MATFVVTSLPSDLFVGPVSPVDRITAKSPNHAAFVDPKKELKRVRSVGFEGADIVEFEPTIFTTTVTSGGVPVLLVCLRVCRQNYMEEGYLDPDERATILGNAGCEASSFETVEAELNLIIAHRRESNEMDVQCIYGLGEYGMEDSEVPDAVHDDDADSSDDEGLPGPSPFHSTYFATTADTTHEWRQTLDIIARTDMHEHINNIDDHHDDGGVWTTHFRLDRCQSTTEESTTPMAVEGSVGDARRLLRAQGAACVMMRALGFDVKKQEVVKLVEEVDVHRSGRVHLDDFLEISTESFRSKWNYTFMDTAV</sequence>
<dbReference type="Proteomes" id="UP000285060">
    <property type="component" value="Unassembled WGS sequence"/>
</dbReference>
<feature type="region of interest" description="Disordered" evidence="1">
    <location>
        <begin position="145"/>
        <end position="172"/>
    </location>
</feature>
<dbReference type="InterPro" id="IPR011992">
    <property type="entry name" value="EF-hand-dom_pair"/>
</dbReference>
<protein>
    <recommendedName>
        <fullName evidence="4">EF-hand domain-containing protein</fullName>
    </recommendedName>
</protein>
<evidence type="ECO:0000313" key="3">
    <source>
        <dbReference type="Proteomes" id="UP000285060"/>
    </source>
</evidence>
<evidence type="ECO:0000313" key="2">
    <source>
        <dbReference type="EMBL" id="RHY30519.1"/>
    </source>
</evidence>
<reference evidence="2 3" key="1">
    <citation type="submission" date="2018-08" db="EMBL/GenBank/DDBJ databases">
        <title>Aphanomyces genome sequencing and annotation.</title>
        <authorList>
            <person name="Minardi D."/>
            <person name="Oidtmann B."/>
            <person name="Van Der Giezen M."/>
            <person name="Studholme D.J."/>
        </authorList>
    </citation>
    <scope>NUCLEOTIDE SEQUENCE [LARGE SCALE GENOMIC DNA]</scope>
    <source>
        <strain evidence="2 3">NJM0002</strain>
    </source>
</reference>
<dbReference type="Gene3D" id="1.10.238.10">
    <property type="entry name" value="EF-hand"/>
    <property type="match status" value="1"/>
</dbReference>
<dbReference type="EMBL" id="QUSY01000307">
    <property type="protein sequence ID" value="RHY30519.1"/>
    <property type="molecule type" value="Genomic_DNA"/>
</dbReference>
<dbReference type="SUPFAM" id="SSF47473">
    <property type="entry name" value="EF-hand"/>
    <property type="match status" value="1"/>
</dbReference>